<comment type="caution">
    <text evidence="2">The sequence shown here is derived from an EMBL/GenBank/DDBJ whole genome shotgun (WGS) entry which is preliminary data.</text>
</comment>
<protein>
    <submittedName>
        <fullName evidence="2">Uncharacterized protein</fullName>
    </submittedName>
</protein>
<gene>
    <name evidence="2" type="ORF">XENOCAPTIV_007242</name>
</gene>
<proteinExistence type="predicted"/>
<keyword evidence="3" id="KW-1185">Reference proteome</keyword>
<keyword evidence="1" id="KW-0472">Membrane</keyword>
<evidence type="ECO:0000313" key="3">
    <source>
        <dbReference type="Proteomes" id="UP001434883"/>
    </source>
</evidence>
<name>A0ABV0QC26_9TELE</name>
<accession>A0ABV0QC26</accession>
<keyword evidence="1" id="KW-0812">Transmembrane</keyword>
<reference evidence="2 3" key="1">
    <citation type="submission" date="2021-06" db="EMBL/GenBank/DDBJ databases">
        <authorList>
            <person name="Palmer J.M."/>
        </authorList>
    </citation>
    <scope>NUCLEOTIDE SEQUENCE [LARGE SCALE GENOMIC DNA]</scope>
    <source>
        <strain evidence="2 3">XC_2019</strain>
        <tissue evidence="2">Muscle</tissue>
    </source>
</reference>
<organism evidence="2 3">
    <name type="scientific">Xenoophorus captivus</name>
    <dbReference type="NCBI Taxonomy" id="1517983"/>
    <lineage>
        <taxon>Eukaryota</taxon>
        <taxon>Metazoa</taxon>
        <taxon>Chordata</taxon>
        <taxon>Craniata</taxon>
        <taxon>Vertebrata</taxon>
        <taxon>Euteleostomi</taxon>
        <taxon>Actinopterygii</taxon>
        <taxon>Neopterygii</taxon>
        <taxon>Teleostei</taxon>
        <taxon>Neoteleostei</taxon>
        <taxon>Acanthomorphata</taxon>
        <taxon>Ovalentaria</taxon>
        <taxon>Atherinomorphae</taxon>
        <taxon>Cyprinodontiformes</taxon>
        <taxon>Goodeidae</taxon>
        <taxon>Xenoophorus</taxon>
    </lineage>
</organism>
<evidence type="ECO:0000256" key="1">
    <source>
        <dbReference type="SAM" id="Phobius"/>
    </source>
</evidence>
<keyword evidence="1" id="KW-1133">Transmembrane helix</keyword>
<feature type="transmembrane region" description="Helical" evidence="1">
    <location>
        <begin position="79"/>
        <end position="106"/>
    </location>
</feature>
<sequence>MLPLFVQGEADGITVTEAIGPFIKKTHFIDLPRQPWSLETFVRLRRHDPNEVSTSNKCPLLQDLSRLQCFNQRVTVDGFLCFTVLIGAMWSVVAVNILNSCVFFPIHAQ</sequence>
<evidence type="ECO:0000313" key="2">
    <source>
        <dbReference type="EMBL" id="MEQ2193325.1"/>
    </source>
</evidence>
<dbReference type="EMBL" id="JAHRIN010008422">
    <property type="protein sequence ID" value="MEQ2193325.1"/>
    <property type="molecule type" value="Genomic_DNA"/>
</dbReference>
<dbReference type="Proteomes" id="UP001434883">
    <property type="component" value="Unassembled WGS sequence"/>
</dbReference>